<feature type="compositionally biased region" description="Polar residues" evidence="1">
    <location>
        <begin position="63"/>
        <end position="81"/>
    </location>
</feature>
<name>A0ABV0XK14_9TELE</name>
<evidence type="ECO:0000313" key="2">
    <source>
        <dbReference type="EMBL" id="MEQ2281818.1"/>
    </source>
</evidence>
<protein>
    <submittedName>
        <fullName evidence="2">Uncharacterized protein</fullName>
    </submittedName>
</protein>
<proteinExistence type="predicted"/>
<keyword evidence="3" id="KW-1185">Reference proteome</keyword>
<evidence type="ECO:0000313" key="3">
    <source>
        <dbReference type="Proteomes" id="UP001469553"/>
    </source>
</evidence>
<sequence>MSLVAAPLTDALCPRPGSLASQRIRPAHSGAGRQAAGGAERQLRGVLTGAAGGEKPVHPPPSSFTRMSKTPTDSQTTYTAF</sequence>
<gene>
    <name evidence="2" type="ORF">AMECASPLE_034287</name>
</gene>
<feature type="compositionally biased region" description="Low complexity" evidence="1">
    <location>
        <begin position="30"/>
        <end position="40"/>
    </location>
</feature>
<organism evidence="2 3">
    <name type="scientific">Ameca splendens</name>
    <dbReference type="NCBI Taxonomy" id="208324"/>
    <lineage>
        <taxon>Eukaryota</taxon>
        <taxon>Metazoa</taxon>
        <taxon>Chordata</taxon>
        <taxon>Craniata</taxon>
        <taxon>Vertebrata</taxon>
        <taxon>Euteleostomi</taxon>
        <taxon>Actinopterygii</taxon>
        <taxon>Neopterygii</taxon>
        <taxon>Teleostei</taxon>
        <taxon>Neoteleostei</taxon>
        <taxon>Acanthomorphata</taxon>
        <taxon>Ovalentaria</taxon>
        <taxon>Atherinomorphae</taxon>
        <taxon>Cyprinodontiformes</taxon>
        <taxon>Goodeidae</taxon>
        <taxon>Ameca</taxon>
    </lineage>
</organism>
<dbReference type="Proteomes" id="UP001469553">
    <property type="component" value="Unassembled WGS sequence"/>
</dbReference>
<accession>A0ABV0XK14</accession>
<feature type="region of interest" description="Disordered" evidence="1">
    <location>
        <begin position="1"/>
        <end position="81"/>
    </location>
</feature>
<dbReference type="EMBL" id="JAHRIP010004822">
    <property type="protein sequence ID" value="MEQ2281818.1"/>
    <property type="molecule type" value="Genomic_DNA"/>
</dbReference>
<evidence type="ECO:0000256" key="1">
    <source>
        <dbReference type="SAM" id="MobiDB-lite"/>
    </source>
</evidence>
<reference evidence="2 3" key="1">
    <citation type="submission" date="2021-06" db="EMBL/GenBank/DDBJ databases">
        <authorList>
            <person name="Palmer J.M."/>
        </authorList>
    </citation>
    <scope>NUCLEOTIDE SEQUENCE [LARGE SCALE GENOMIC DNA]</scope>
    <source>
        <strain evidence="2 3">AS_MEX2019</strain>
        <tissue evidence="2">Muscle</tissue>
    </source>
</reference>
<comment type="caution">
    <text evidence="2">The sequence shown here is derived from an EMBL/GenBank/DDBJ whole genome shotgun (WGS) entry which is preliminary data.</text>
</comment>